<name>A0A9D4NCX4_DREPO</name>
<dbReference type="AlphaFoldDB" id="A0A9D4NCX4"/>
<accession>A0A9D4NCX4</accession>
<organism evidence="2 3">
    <name type="scientific">Dreissena polymorpha</name>
    <name type="common">Zebra mussel</name>
    <name type="synonym">Mytilus polymorpha</name>
    <dbReference type="NCBI Taxonomy" id="45954"/>
    <lineage>
        <taxon>Eukaryota</taxon>
        <taxon>Metazoa</taxon>
        <taxon>Spiralia</taxon>
        <taxon>Lophotrochozoa</taxon>
        <taxon>Mollusca</taxon>
        <taxon>Bivalvia</taxon>
        <taxon>Autobranchia</taxon>
        <taxon>Heteroconchia</taxon>
        <taxon>Euheterodonta</taxon>
        <taxon>Imparidentia</taxon>
        <taxon>Neoheterodontei</taxon>
        <taxon>Myida</taxon>
        <taxon>Dreissenoidea</taxon>
        <taxon>Dreissenidae</taxon>
        <taxon>Dreissena</taxon>
    </lineage>
</organism>
<sequence length="63" mass="7078">MLGDKLDLRCRSGGFPLERPLSSGTQTYSTKTEEWPLTEPLLKVEGKSQVCRPTGFRFVCNLC</sequence>
<gene>
    <name evidence="1" type="ORF">DPMN_010874</name>
    <name evidence="2" type="ORF">DPMN_015058</name>
</gene>
<evidence type="ECO:0000313" key="2">
    <source>
        <dbReference type="EMBL" id="KAH3890967.1"/>
    </source>
</evidence>
<comment type="caution">
    <text evidence="2">The sequence shown here is derived from an EMBL/GenBank/DDBJ whole genome shotgun (WGS) entry which is preliminary data.</text>
</comment>
<dbReference type="EMBL" id="JAIWYP010000001">
    <property type="protein sequence ID" value="KAH3886861.1"/>
    <property type="molecule type" value="Genomic_DNA"/>
</dbReference>
<dbReference type="Proteomes" id="UP000828390">
    <property type="component" value="Unassembled WGS sequence"/>
</dbReference>
<keyword evidence="3" id="KW-1185">Reference proteome</keyword>
<dbReference type="EMBL" id="JAIWYP010000001">
    <property type="protein sequence ID" value="KAH3890967.1"/>
    <property type="molecule type" value="Genomic_DNA"/>
</dbReference>
<proteinExistence type="predicted"/>
<reference evidence="2" key="2">
    <citation type="submission" date="2020-11" db="EMBL/GenBank/DDBJ databases">
        <authorList>
            <person name="McCartney M.A."/>
            <person name="Auch B."/>
            <person name="Kono T."/>
            <person name="Mallez S."/>
            <person name="Becker A."/>
            <person name="Gohl D.M."/>
            <person name="Silverstein K.A.T."/>
            <person name="Koren S."/>
            <person name="Bechman K.B."/>
            <person name="Herman A."/>
            <person name="Abrahante J.E."/>
            <person name="Garbe J."/>
        </authorList>
    </citation>
    <scope>NUCLEOTIDE SEQUENCE</scope>
    <source>
        <strain evidence="2">Duluth1</strain>
        <tissue evidence="2">Whole animal</tissue>
    </source>
</reference>
<protein>
    <submittedName>
        <fullName evidence="2">Uncharacterized protein</fullName>
    </submittedName>
</protein>
<reference evidence="2" key="1">
    <citation type="journal article" date="2019" name="bioRxiv">
        <title>The Genome of the Zebra Mussel, Dreissena polymorpha: A Resource for Invasive Species Research.</title>
        <authorList>
            <person name="McCartney M.A."/>
            <person name="Auch B."/>
            <person name="Kono T."/>
            <person name="Mallez S."/>
            <person name="Zhang Y."/>
            <person name="Obille A."/>
            <person name="Becker A."/>
            <person name="Abrahante J.E."/>
            <person name="Garbe J."/>
            <person name="Badalamenti J.P."/>
            <person name="Herman A."/>
            <person name="Mangelson H."/>
            <person name="Liachko I."/>
            <person name="Sullivan S."/>
            <person name="Sone E.D."/>
            <person name="Koren S."/>
            <person name="Silverstein K.A.T."/>
            <person name="Beckman K.B."/>
            <person name="Gohl D.M."/>
        </authorList>
    </citation>
    <scope>NUCLEOTIDE SEQUENCE</scope>
    <source>
        <strain evidence="2">Duluth1</strain>
        <tissue evidence="2">Whole animal</tissue>
    </source>
</reference>
<evidence type="ECO:0000313" key="3">
    <source>
        <dbReference type="Proteomes" id="UP000828390"/>
    </source>
</evidence>
<evidence type="ECO:0000313" key="1">
    <source>
        <dbReference type="EMBL" id="KAH3886861.1"/>
    </source>
</evidence>